<gene>
    <name evidence="1" type="ORF">K488DRAFT_77238</name>
</gene>
<keyword evidence="2" id="KW-1185">Reference proteome</keyword>
<comment type="caution">
    <text evidence="1">The sequence shown here is derived from an EMBL/GenBank/DDBJ whole genome shotgun (WGS) entry which is preliminary data.</text>
</comment>
<sequence length="869" mass="97390">MNTKVCWEALYNAKGGGVQRRSGFRCVSPDKSLGGRDDVYREYEDPETRFRSTIIRIGEIDACEDIEQLLRSIQSSDSPNLAVLSEGLRIGLTEQPYKIPYYALLLRRLYDLPVKSEVSNQSGASLGRQVLDDLWKGFQAYLDKLAWREIRFCVHFFAHLTVAKVISPQSMLSLLQSFTTVLDEFGVSQGRAKRAARCAAEGLMRAGQSLKDYSPASVIEMITAIQTYSDLVASAKWLVHPMASLHTTELMLECAVSALKALDVNDFEQLGSVHPQPYTDAGAPDIDKYDLPSVLVPPDAMELDGLVPDASEDTPVKKEEWPEFYLSLFADDVTPSPKTPDGYSVRSDILDILDIFEINRKECARLLVDYPRWTRAGTFKPRPGGSDGNSDRSVPAEEGWQLESSIIEAVLGAQFLLPEPPHKPMYYSALITELCKISPQTFGPAVGKSIRKCYMYLADGLDVDIARRFAEWFSIHMSNFNFQWVWKEWVEDLNLCAHHPKRVFVRYALELEVRLSYFDRILKTLPPQFQDSAAGAVSDQAPGPEYGFDDPSVPYHEVAQSVLEQLRARSKPEDVINLLDTIRGQFTEDGVDDPDGLVRSIAVQSLLHTGSRSFSHFLNAIERYIVVLRSLATITSRSPGQDAKAGVLEAVAVFWRRNRQMISIVFDKLMQYQIVDPTDVVRWVFARAGRGLDWELLKGAVDKANGRVVVARKRIAALRKEEDETRARAMANDGAAMEVDAEVRPEPTAESPALATALKALSVLTQEQKATLSLVIEGFVNALHPSDTSAVVYEVVSTTAWGERTEWDEVRWTAWSTWSWFKHFSRAYAPYLRIYATTLTILSMAKLEGANDEAARALKKIWNVATGQE</sequence>
<reference evidence="1" key="2">
    <citation type="journal article" date="2022" name="New Phytol.">
        <title>Evolutionary transition to the ectomycorrhizal habit in the genomes of a hyperdiverse lineage of mushroom-forming fungi.</title>
        <authorList>
            <person name="Looney B."/>
            <person name="Miyauchi S."/>
            <person name="Morin E."/>
            <person name="Drula E."/>
            <person name="Courty P.E."/>
            <person name="Kohler A."/>
            <person name="Kuo A."/>
            <person name="LaButti K."/>
            <person name="Pangilinan J."/>
            <person name="Lipzen A."/>
            <person name="Riley R."/>
            <person name="Andreopoulos W."/>
            <person name="He G."/>
            <person name="Johnson J."/>
            <person name="Nolan M."/>
            <person name="Tritt A."/>
            <person name="Barry K.W."/>
            <person name="Grigoriev I.V."/>
            <person name="Nagy L.G."/>
            <person name="Hibbett D."/>
            <person name="Henrissat B."/>
            <person name="Matheny P.B."/>
            <person name="Labbe J."/>
            <person name="Martin F.M."/>
        </authorList>
    </citation>
    <scope>NUCLEOTIDE SEQUENCE</scope>
    <source>
        <strain evidence="1">EC-137</strain>
    </source>
</reference>
<proteinExistence type="predicted"/>
<organism evidence="1 2">
    <name type="scientific">Vararia minispora EC-137</name>
    <dbReference type="NCBI Taxonomy" id="1314806"/>
    <lineage>
        <taxon>Eukaryota</taxon>
        <taxon>Fungi</taxon>
        <taxon>Dikarya</taxon>
        <taxon>Basidiomycota</taxon>
        <taxon>Agaricomycotina</taxon>
        <taxon>Agaricomycetes</taxon>
        <taxon>Russulales</taxon>
        <taxon>Lachnocladiaceae</taxon>
        <taxon>Vararia</taxon>
    </lineage>
</organism>
<protein>
    <submittedName>
        <fullName evidence="1">MIF4G like-domain-containing protein</fullName>
    </submittedName>
</protein>
<evidence type="ECO:0000313" key="1">
    <source>
        <dbReference type="EMBL" id="KAI0034391.1"/>
    </source>
</evidence>
<name>A0ACB8QR74_9AGAM</name>
<dbReference type="EMBL" id="MU273501">
    <property type="protein sequence ID" value="KAI0034391.1"/>
    <property type="molecule type" value="Genomic_DNA"/>
</dbReference>
<dbReference type="Proteomes" id="UP000814128">
    <property type="component" value="Unassembled WGS sequence"/>
</dbReference>
<accession>A0ACB8QR74</accession>
<reference evidence="1" key="1">
    <citation type="submission" date="2021-02" db="EMBL/GenBank/DDBJ databases">
        <authorList>
            <consortium name="DOE Joint Genome Institute"/>
            <person name="Ahrendt S."/>
            <person name="Looney B.P."/>
            <person name="Miyauchi S."/>
            <person name="Morin E."/>
            <person name="Drula E."/>
            <person name="Courty P.E."/>
            <person name="Chicoki N."/>
            <person name="Fauchery L."/>
            <person name="Kohler A."/>
            <person name="Kuo A."/>
            <person name="Labutti K."/>
            <person name="Pangilinan J."/>
            <person name="Lipzen A."/>
            <person name="Riley R."/>
            <person name="Andreopoulos W."/>
            <person name="He G."/>
            <person name="Johnson J."/>
            <person name="Barry K.W."/>
            <person name="Grigoriev I.V."/>
            <person name="Nagy L."/>
            <person name="Hibbett D."/>
            <person name="Henrissat B."/>
            <person name="Matheny P.B."/>
            <person name="Labbe J."/>
            <person name="Martin F."/>
        </authorList>
    </citation>
    <scope>NUCLEOTIDE SEQUENCE</scope>
    <source>
        <strain evidence="1">EC-137</strain>
    </source>
</reference>
<evidence type="ECO:0000313" key="2">
    <source>
        <dbReference type="Proteomes" id="UP000814128"/>
    </source>
</evidence>